<keyword evidence="3" id="KW-0808">Transferase</keyword>
<evidence type="ECO:0000313" key="10">
    <source>
        <dbReference type="EMBL" id="CAK0786564.1"/>
    </source>
</evidence>
<evidence type="ECO:0000259" key="9">
    <source>
        <dbReference type="PROSITE" id="PS50237"/>
    </source>
</evidence>
<protein>
    <recommendedName>
        <fullName evidence="2">HECT-type E3 ubiquitin transferase</fullName>
        <ecNumber evidence="2">2.3.2.26</ecNumber>
    </recommendedName>
</protein>
<keyword evidence="4 7" id="KW-0833">Ubl conjugation pathway</keyword>
<dbReference type="PROSITE" id="PS50237">
    <property type="entry name" value="HECT"/>
    <property type="match status" value="1"/>
</dbReference>
<dbReference type="PANTHER" id="PTHR45700">
    <property type="entry name" value="UBIQUITIN-PROTEIN LIGASE E3C"/>
    <property type="match status" value="1"/>
</dbReference>
<dbReference type="SUPFAM" id="SSF56204">
    <property type="entry name" value="Hect, E3 ligase catalytic domain"/>
    <property type="match status" value="1"/>
</dbReference>
<evidence type="ECO:0000256" key="1">
    <source>
        <dbReference type="ARBA" id="ARBA00000885"/>
    </source>
</evidence>
<evidence type="ECO:0000313" key="11">
    <source>
        <dbReference type="Proteomes" id="UP001314263"/>
    </source>
</evidence>
<dbReference type="GO" id="GO:0000209">
    <property type="term" value="P:protein polyubiquitination"/>
    <property type="evidence" value="ECO:0007669"/>
    <property type="project" value="InterPro"/>
</dbReference>
<feature type="domain" description="HECT" evidence="9">
    <location>
        <begin position="823"/>
        <end position="1168"/>
    </location>
</feature>
<feature type="region of interest" description="Disordered" evidence="8">
    <location>
        <begin position="1"/>
        <end position="27"/>
    </location>
</feature>
<dbReference type="Gene3D" id="3.90.1750.10">
    <property type="entry name" value="Hect, E3 ligase catalytic domains"/>
    <property type="match status" value="1"/>
</dbReference>
<sequence>MDRYTGLATSFETPRGRGSARPKREKTRDELIGQIKAEREARTAERRRLSAAGCIQKCYRGHKARQRTRAELLRRWLAEFGGAAASALASVPAVDLSGRAIPLILFACMPPGNGVRHAAEAHGAPVQICSATEAAPLRGLLALLLRSIASPERALSFCAPAVDGCSRDEWQRQARLLAVLCCGVLGSTQDVLLELAAARLLTLLLDPLSWACFPQCSRETCEVADGLRAYLGSSPAPARAVRRLMESRHASAKASESIQSTAGKEAAAKQLDLTAKLAMQALLSTLQPCSPAGGATSAATAGQRPDWAALPGWQSRAAGSFASILMSTPQLISSMPSQVRTQLTSLKAFGAYMPAIELVTEQPLHSASATGQGHTSASSKCRGCCQRVNAEVDTGWAGCLWLLANMTELVAGEIQTKQQNDGHAVRFLPKSAHLASPQRALVYVRTASRLLSRAHCLHSSARQNRACGQGGGGEESAKMGGALQALWPLSEGTLAAQLLQQLPKEDLPLLCLLYWRLLAALPDLAPACGLTAQKEEARYVNALALGTGILPLLWAHLARSMGLPLEAPKQAKRGWSIAALQRGAQSLAPQHAALLGLFCRVHAQALLVLDDEDFHARQDMLSLGQHRAIATALNSLVFHTHCPAPQPSRNGGSGLTQQQDLPAMQGVTAEAARRLLAEWAPKLLRELYERDVRRPFCPPALWLEPFHAAEAAAQQSAEERFSAAAVMRALLHASSGSAPGSPREAAAGGRPASLAALLLEAPQCVPFDQRVLIFRSLVAADKERGRWAESPIDGGPPAIELTVRRTDIMGDGFDALRSIGGAIKGRLMVTFVSQHGVLEAGIDHGGLVKEFLEEVVKAGFNADYGLFTSTEQGGLAFPQPVSSQLGGSAPALLHFLGAIFGKALYEGILLDTPLAPFFVAKLQGRYPLFDDLQAFDPELHRSLVQLKRYEGEAEDLGLTFSVEDDVFGKRHVHELCPGGDDMAVTSANKLLYVHLMADWHLNRRLGKPASSFAAGLHQVIPSAWLRLFNPKEVNELLSGGEGGGVDAQDMQRHATYSGGYSADSQTIRLFWKVVADLSKAERSALMKFATSVSRAPLGGFQHLIPPLTIHKVACEASPLALLGGADVDRLPTASTCYNMLKLPNYRRASTLKKKLVYAITSNAGFDLS</sequence>
<evidence type="ECO:0000256" key="2">
    <source>
        <dbReference type="ARBA" id="ARBA00012485"/>
    </source>
</evidence>
<dbReference type="InterPro" id="IPR000569">
    <property type="entry name" value="HECT_dom"/>
</dbReference>
<name>A0AAV1IHJ7_9CHLO</name>
<evidence type="ECO:0000256" key="6">
    <source>
        <dbReference type="ARBA" id="ARBA00061247"/>
    </source>
</evidence>
<dbReference type="Proteomes" id="UP001314263">
    <property type="component" value="Unassembled WGS sequence"/>
</dbReference>
<comment type="catalytic activity">
    <reaction evidence="1">
        <text>S-ubiquitinyl-[E2 ubiquitin-conjugating enzyme]-L-cysteine + [acceptor protein]-L-lysine = [E2 ubiquitin-conjugating enzyme]-L-cysteine + N(6)-ubiquitinyl-[acceptor protein]-L-lysine.</text>
        <dbReference type="EC" id="2.3.2.26"/>
    </reaction>
</comment>
<dbReference type="EC" id="2.3.2.26" evidence="2"/>
<dbReference type="SMART" id="SM00119">
    <property type="entry name" value="HECTc"/>
    <property type="match status" value="1"/>
</dbReference>
<proteinExistence type="inferred from homology"/>
<dbReference type="Gene3D" id="3.30.2160.10">
    <property type="entry name" value="Hect, E3 ligase catalytic domain"/>
    <property type="match status" value="1"/>
</dbReference>
<dbReference type="InterPro" id="IPR044611">
    <property type="entry name" value="E3A/B/C-like"/>
</dbReference>
<evidence type="ECO:0000256" key="8">
    <source>
        <dbReference type="SAM" id="MobiDB-lite"/>
    </source>
</evidence>
<dbReference type="PROSITE" id="PS50096">
    <property type="entry name" value="IQ"/>
    <property type="match status" value="1"/>
</dbReference>
<evidence type="ECO:0000256" key="4">
    <source>
        <dbReference type="ARBA" id="ARBA00022786"/>
    </source>
</evidence>
<dbReference type="GO" id="GO:0006511">
    <property type="term" value="P:ubiquitin-dependent protein catabolic process"/>
    <property type="evidence" value="ECO:0007669"/>
    <property type="project" value="TreeGrafter"/>
</dbReference>
<dbReference type="InterPro" id="IPR035983">
    <property type="entry name" value="Hect_E3_ubiquitin_ligase"/>
</dbReference>
<organism evidence="10 11">
    <name type="scientific">Coccomyxa viridis</name>
    <dbReference type="NCBI Taxonomy" id="1274662"/>
    <lineage>
        <taxon>Eukaryota</taxon>
        <taxon>Viridiplantae</taxon>
        <taxon>Chlorophyta</taxon>
        <taxon>core chlorophytes</taxon>
        <taxon>Trebouxiophyceae</taxon>
        <taxon>Trebouxiophyceae incertae sedis</taxon>
        <taxon>Coccomyxaceae</taxon>
        <taxon>Coccomyxa</taxon>
    </lineage>
</organism>
<feature type="active site" description="Glycyl thioester intermediate" evidence="7">
    <location>
        <position position="1136"/>
    </location>
</feature>
<dbReference type="PANTHER" id="PTHR45700:SF2">
    <property type="entry name" value="UBIQUITIN-PROTEIN LIGASE E3C"/>
    <property type="match status" value="1"/>
</dbReference>
<gene>
    <name evidence="10" type="ORF">CVIRNUC_009777</name>
</gene>
<dbReference type="FunFam" id="3.30.2160.10:FF:000002">
    <property type="entry name" value="Putative Ubiquitin-protein ligase E3C"/>
    <property type="match status" value="1"/>
</dbReference>
<dbReference type="FunFam" id="3.30.2410.10:FF:000003">
    <property type="entry name" value="probable E3 ubiquitin-protein ligase HERC4 isoform X1"/>
    <property type="match status" value="1"/>
</dbReference>
<evidence type="ECO:0000256" key="7">
    <source>
        <dbReference type="PROSITE-ProRule" id="PRU00104"/>
    </source>
</evidence>
<evidence type="ECO:0000256" key="3">
    <source>
        <dbReference type="ARBA" id="ARBA00022679"/>
    </source>
</evidence>
<keyword evidence="11" id="KW-1185">Reference proteome</keyword>
<dbReference type="EMBL" id="CAUYUE010000015">
    <property type="protein sequence ID" value="CAK0786564.1"/>
    <property type="molecule type" value="Genomic_DNA"/>
</dbReference>
<comment type="similarity">
    <text evidence="6">Belongs to the UPL family.</text>
</comment>
<dbReference type="Pfam" id="PF00632">
    <property type="entry name" value="HECT"/>
    <property type="match status" value="1"/>
</dbReference>
<dbReference type="Gene3D" id="3.30.2410.10">
    <property type="entry name" value="Hect, E3 ligase catalytic domain"/>
    <property type="match status" value="1"/>
</dbReference>
<evidence type="ECO:0000256" key="5">
    <source>
        <dbReference type="ARBA" id="ARBA00057703"/>
    </source>
</evidence>
<accession>A0AAV1IHJ7</accession>
<comment type="function">
    <text evidence="5">Probable E3 ubiquitin-protein ligase which mediates ubiquitination and subsequent proteasomal degradation of target proteins.</text>
</comment>
<comment type="caution">
    <text evidence="10">The sequence shown here is derived from an EMBL/GenBank/DDBJ whole genome shotgun (WGS) entry which is preliminary data.</text>
</comment>
<dbReference type="AlphaFoldDB" id="A0AAV1IHJ7"/>
<reference evidence="10 11" key="1">
    <citation type="submission" date="2023-10" db="EMBL/GenBank/DDBJ databases">
        <authorList>
            <person name="Maclean D."/>
            <person name="Macfadyen A."/>
        </authorList>
    </citation>
    <scope>NUCLEOTIDE SEQUENCE [LARGE SCALE GENOMIC DNA]</scope>
</reference>
<dbReference type="GO" id="GO:0061630">
    <property type="term" value="F:ubiquitin protein ligase activity"/>
    <property type="evidence" value="ECO:0007669"/>
    <property type="project" value="UniProtKB-EC"/>
</dbReference>
<dbReference type="CDD" id="cd00078">
    <property type="entry name" value="HECTc"/>
    <property type="match status" value="1"/>
</dbReference>